<dbReference type="Gene3D" id="1.10.10.10">
    <property type="entry name" value="Winged helix-like DNA-binding domain superfamily/Winged helix DNA-binding domain"/>
    <property type="match status" value="1"/>
</dbReference>
<dbReference type="RefSeq" id="WP_043117370.1">
    <property type="nucleotide sequence ID" value="NZ_JRAA01000002.1"/>
</dbReference>
<accession>A0A0B0H901</accession>
<dbReference type="eggNOG" id="ENOG5033AHD">
    <property type="taxonomic scope" value="Bacteria"/>
</dbReference>
<dbReference type="Proteomes" id="UP000190962">
    <property type="component" value="Unassembled WGS sequence"/>
</dbReference>
<dbReference type="GeneID" id="86991947"/>
<proteinExistence type="predicted"/>
<gene>
    <name evidence="3" type="ORF">BOV88_08035</name>
    <name evidence="2" type="ORF">JV46_09870</name>
</gene>
<evidence type="ECO:0000313" key="5">
    <source>
        <dbReference type="Proteomes" id="UP000190962"/>
    </source>
</evidence>
<keyword evidence="4" id="KW-1185">Reference proteome</keyword>
<dbReference type="AlphaFoldDB" id="A0A0B0H901"/>
<reference evidence="2 4" key="1">
    <citation type="journal article" date="2014" name="BMC Genomics">
        <title>The genome of the intracellular bacterium of the coastal bivalve, Solemya velum: a blueprint for thriving in and out of symbiosis.</title>
        <authorList>
            <person name="Dmytrenko O."/>
            <person name="Russell S.L."/>
            <person name="Loo W.T."/>
            <person name="Fontanez K.M."/>
            <person name="Liao L."/>
            <person name="Roeselers G."/>
            <person name="Sharma R."/>
            <person name="Stewart F.J."/>
            <person name="Newton I.L."/>
            <person name="Woyke T."/>
            <person name="Wu D."/>
            <person name="Lang J.M."/>
            <person name="Eisen J.A."/>
            <person name="Cavanaugh C.M."/>
        </authorList>
    </citation>
    <scope>NUCLEOTIDE SEQUENCE [LARGE SCALE GENOMIC DNA]</scope>
    <source>
        <strain evidence="2 4">WH</strain>
    </source>
</reference>
<organism evidence="2 4">
    <name type="scientific">Solemya velum gill symbiont</name>
    <dbReference type="NCBI Taxonomy" id="2340"/>
    <lineage>
        <taxon>Bacteria</taxon>
        <taxon>Pseudomonadati</taxon>
        <taxon>Pseudomonadota</taxon>
        <taxon>Gammaproteobacteria</taxon>
        <taxon>sulfur-oxidizing symbionts</taxon>
    </lineage>
</organism>
<name>A0A0B0H901_SOVGS</name>
<protein>
    <submittedName>
        <fullName evidence="2">FeoC-like transcriptional regulator</fullName>
    </submittedName>
    <submittedName>
        <fullName evidence="3">Sugar metabolism transcriptional regulator</fullName>
    </submittedName>
</protein>
<evidence type="ECO:0000313" key="4">
    <source>
        <dbReference type="Proteomes" id="UP000030856"/>
    </source>
</evidence>
<comment type="caution">
    <text evidence="2">The sequence shown here is derived from an EMBL/GenBank/DDBJ whole genome shotgun (WGS) entry which is preliminary data.</text>
</comment>
<dbReference type="SUPFAM" id="SSF46785">
    <property type="entry name" value="Winged helix' DNA-binding domain"/>
    <property type="match status" value="1"/>
</dbReference>
<dbReference type="OrthoDB" id="467062at2"/>
<dbReference type="Proteomes" id="UP000030856">
    <property type="component" value="Unassembled WGS sequence"/>
</dbReference>
<dbReference type="STRING" id="2340.JV46_09870"/>
<reference evidence="3 5" key="2">
    <citation type="submission" date="2016-11" db="EMBL/GenBank/DDBJ databases">
        <title>Mixed transmission modes and dynamic genome evolution in an obligate animal-bacterial symbiosis.</title>
        <authorList>
            <person name="Russell S.L."/>
            <person name="Corbett-Detig R.B."/>
            <person name="Cavanaugh C.M."/>
        </authorList>
    </citation>
    <scope>NUCLEOTIDE SEQUENCE [LARGE SCALE GENOMIC DNA]</scope>
    <source>
        <strain evidence="3">MA-KB16</strain>
    </source>
</reference>
<dbReference type="InterPro" id="IPR036390">
    <property type="entry name" value="WH_DNA-bd_sf"/>
</dbReference>
<dbReference type="InterPro" id="IPR036388">
    <property type="entry name" value="WH-like_DNA-bd_sf"/>
</dbReference>
<dbReference type="InterPro" id="IPR015102">
    <property type="entry name" value="Tscrpt_reg_HTH_FeoC"/>
</dbReference>
<evidence type="ECO:0000313" key="3">
    <source>
        <dbReference type="EMBL" id="OOY34870.1"/>
    </source>
</evidence>
<sequence length="77" mass="8665">MILSEVREYVKERGRVTLGDIALHFDSDPESVRPMLDLWIKKGKIRKEMLTSACGSSCNSCDAATTEIYTWNGQKAI</sequence>
<dbReference type="Pfam" id="PF09012">
    <property type="entry name" value="FeoC"/>
    <property type="match status" value="1"/>
</dbReference>
<evidence type="ECO:0000313" key="2">
    <source>
        <dbReference type="EMBL" id="KHF25147.1"/>
    </source>
</evidence>
<evidence type="ECO:0000259" key="1">
    <source>
        <dbReference type="Pfam" id="PF09012"/>
    </source>
</evidence>
<dbReference type="EMBL" id="JRAA01000002">
    <property type="protein sequence ID" value="KHF25147.1"/>
    <property type="molecule type" value="Genomic_DNA"/>
</dbReference>
<feature type="domain" description="Transcriptional regulator HTH-type FeoC" evidence="1">
    <location>
        <begin position="2"/>
        <end position="70"/>
    </location>
</feature>
<dbReference type="EMBL" id="MPNX01000010">
    <property type="protein sequence ID" value="OOY34870.1"/>
    <property type="molecule type" value="Genomic_DNA"/>
</dbReference>